<gene>
    <name evidence="2" type="ORF">GCM10010885_10110</name>
</gene>
<feature type="region of interest" description="Disordered" evidence="1">
    <location>
        <begin position="47"/>
        <end position="91"/>
    </location>
</feature>
<protein>
    <submittedName>
        <fullName evidence="2">Uncharacterized protein</fullName>
    </submittedName>
</protein>
<feature type="compositionally biased region" description="Low complexity" evidence="1">
    <location>
        <begin position="218"/>
        <end position="232"/>
    </location>
</feature>
<evidence type="ECO:0000313" key="3">
    <source>
        <dbReference type="Proteomes" id="UP000637695"/>
    </source>
</evidence>
<dbReference type="Proteomes" id="UP000637695">
    <property type="component" value="Unassembled WGS sequence"/>
</dbReference>
<feature type="region of interest" description="Disordered" evidence="1">
    <location>
        <begin position="177"/>
        <end position="299"/>
    </location>
</feature>
<reference evidence="2" key="2">
    <citation type="submission" date="2020-09" db="EMBL/GenBank/DDBJ databases">
        <authorList>
            <person name="Sun Q."/>
            <person name="Ohkuma M."/>
        </authorList>
    </citation>
    <scope>NUCLEOTIDE SEQUENCE</scope>
    <source>
        <strain evidence="2">JCM 18487</strain>
    </source>
</reference>
<feature type="compositionally biased region" description="Gly residues" evidence="1">
    <location>
        <begin position="284"/>
        <end position="299"/>
    </location>
</feature>
<keyword evidence="3" id="KW-1185">Reference proteome</keyword>
<name>A0A917K6P0_9BACL</name>
<feature type="region of interest" description="Disordered" evidence="1">
    <location>
        <begin position="1"/>
        <end position="34"/>
    </location>
</feature>
<reference evidence="2" key="1">
    <citation type="journal article" date="2014" name="Int. J. Syst. Evol. Microbiol.">
        <title>Complete genome sequence of Corynebacterium casei LMG S-19264T (=DSM 44701T), isolated from a smear-ripened cheese.</title>
        <authorList>
            <consortium name="US DOE Joint Genome Institute (JGI-PGF)"/>
            <person name="Walter F."/>
            <person name="Albersmeier A."/>
            <person name="Kalinowski J."/>
            <person name="Ruckert C."/>
        </authorList>
    </citation>
    <scope>NUCLEOTIDE SEQUENCE</scope>
    <source>
        <strain evidence="2">JCM 18487</strain>
    </source>
</reference>
<comment type="caution">
    <text evidence="2">The sequence shown here is derived from an EMBL/GenBank/DDBJ whole genome shotgun (WGS) entry which is preliminary data.</text>
</comment>
<evidence type="ECO:0000313" key="2">
    <source>
        <dbReference type="EMBL" id="GGJ02740.1"/>
    </source>
</evidence>
<feature type="compositionally biased region" description="Pro residues" evidence="1">
    <location>
        <begin position="233"/>
        <end position="258"/>
    </location>
</feature>
<sequence>MHSQPRREAPAQALHRLRRQLQGMTPSNPRYRPLRRELARNLRALRTNLDRLPAPRGKRGGRAAAQGKGAARTPNARTAAPPAPAPKKGLSALLSPENMQESMKAVGNLRRFIRSCAQYLQQADQMLETFYVTSNALKETGVLEKLVKHRGKNLSTEDFANILAALMNSPLGAQLFKGAGGGESRETQSTSAPRNSVPATAPDNTPPYPSHPAPQAAPPAAHTAPPAAQPTVPAYPGPPASAPTGPNPPAYPPVPPQAYPGSPGYPGHPGYAGQPGYPQPGYPGYQGPGQPGQPGHPGW</sequence>
<dbReference type="EMBL" id="BMOY01000011">
    <property type="protein sequence ID" value="GGJ02740.1"/>
    <property type="molecule type" value="Genomic_DNA"/>
</dbReference>
<dbReference type="AlphaFoldDB" id="A0A917K6P0"/>
<proteinExistence type="predicted"/>
<feature type="compositionally biased region" description="Pro residues" evidence="1">
    <location>
        <begin position="204"/>
        <end position="217"/>
    </location>
</feature>
<evidence type="ECO:0000256" key="1">
    <source>
        <dbReference type="SAM" id="MobiDB-lite"/>
    </source>
</evidence>
<feature type="compositionally biased region" description="Polar residues" evidence="1">
    <location>
        <begin position="187"/>
        <end position="198"/>
    </location>
</feature>
<dbReference type="RefSeq" id="WP_188881539.1">
    <property type="nucleotide sequence ID" value="NZ_BMOY01000011.1"/>
</dbReference>
<organism evidence="2 3">
    <name type="scientific">Alicyclobacillus cellulosilyticus</name>
    <dbReference type="NCBI Taxonomy" id="1003997"/>
    <lineage>
        <taxon>Bacteria</taxon>
        <taxon>Bacillati</taxon>
        <taxon>Bacillota</taxon>
        <taxon>Bacilli</taxon>
        <taxon>Bacillales</taxon>
        <taxon>Alicyclobacillaceae</taxon>
        <taxon>Alicyclobacillus</taxon>
    </lineage>
</organism>
<accession>A0A917K6P0</accession>
<feature type="compositionally biased region" description="Low complexity" evidence="1">
    <location>
        <begin position="62"/>
        <end position="80"/>
    </location>
</feature>